<sequence>NHITLQEKDLTLNLQHLHLPLAALSQALEDQRFLKPTCYANRKNMNLVGYQLAEGQTNIENTPLQTQHDSQALKGSFYAKLIDNMKETKDEPILQSAK</sequence>
<reference evidence="1 2" key="1">
    <citation type="submission" date="2021-06" db="EMBL/GenBank/DDBJ databases">
        <authorList>
            <person name="Kallberg Y."/>
            <person name="Tangrot J."/>
            <person name="Rosling A."/>
        </authorList>
    </citation>
    <scope>NUCLEOTIDE SEQUENCE [LARGE SCALE GENOMIC DNA]</scope>
    <source>
        <strain evidence="1 2">120-4 pot B 10/14</strain>
    </source>
</reference>
<evidence type="ECO:0000313" key="1">
    <source>
        <dbReference type="EMBL" id="CAG8839596.1"/>
    </source>
</evidence>
<comment type="caution">
    <text evidence="1">The sequence shown here is derived from an EMBL/GenBank/DDBJ whole genome shotgun (WGS) entry which is preliminary data.</text>
</comment>
<protein>
    <submittedName>
        <fullName evidence="1">19292_t:CDS:1</fullName>
    </submittedName>
</protein>
<evidence type="ECO:0000313" key="2">
    <source>
        <dbReference type="Proteomes" id="UP000789901"/>
    </source>
</evidence>
<feature type="non-terminal residue" evidence="1">
    <location>
        <position position="1"/>
    </location>
</feature>
<accession>A0ABN7WSU2</accession>
<proteinExistence type="predicted"/>
<feature type="non-terminal residue" evidence="1">
    <location>
        <position position="98"/>
    </location>
</feature>
<gene>
    <name evidence="1" type="ORF">GMARGA_LOCUS34521</name>
</gene>
<organism evidence="1 2">
    <name type="scientific">Gigaspora margarita</name>
    <dbReference type="NCBI Taxonomy" id="4874"/>
    <lineage>
        <taxon>Eukaryota</taxon>
        <taxon>Fungi</taxon>
        <taxon>Fungi incertae sedis</taxon>
        <taxon>Mucoromycota</taxon>
        <taxon>Glomeromycotina</taxon>
        <taxon>Glomeromycetes</taxon>
        <taxon>Diversisporales</taxon>
        <taxon>Gigasporaceae</taxon>
        <taxon>Gigaspora</taxon>
    </lineage>
</organism>
<dbReference type="Proteomes" id="UP000789901">
    <property type="component" value="Unassembled WGS sequence"/>
</dbReference>
<keyword evidence="2" id="KW-1185">Reference proteome</keyword>
<name>A0ABN7WSU2_GIGMA</name>
<dbReference type="EMBL" id="CAJVQB010060803">
    <property type="protein sequence ID" value="CAG8839596.1"/>
    <property type="molecule type" value="Genomic_DNA"/>
</dbReference>